<evidence type="ECO:0000256" key="1">
    <source>
        <dbReference type="SAM" id="Phobius"/>
    </source>
</evidence>
<protein>
    <submittedName>
        <fullName evidence="2">Uncharacterized membrane protein</fullName>
    </submittedName>
</protein>
<feature type="transmembrane region" description="Helical" evidence="1">
    <location>
        <begin position="112"/>
        <end position="132"/>
    </location>
</feature>
<dbReference type="Proteomes" id="UP000198790">
    <property type="component" value="Unassembled WGS sequence"/>
</dbReference>
<dbReference type="OrthoDB" id="2955631at2"/>
<accession>A0A1I0YAX4</accession>
<dbReference type="Pfam" id="PF10011">
    <property type="entry name" value="DUF2254"/>
    <property type="match status" value="1"/>
</dbReference>
<organism evidence="2 3">
    <name type="scientific">Algoriphagus aquimarinus</name>
    <dbReference type="NCBI Taxonomy" id="237018"/>
    <lineage>
        <taxon>Bacteria</taxon>
        <taxon>Pseudomonadati</taxon>
        <taxon>Bacteroidota</taxon>
        <taxon>Cytophagia</taxon>
        <taxon>Cytophagales</taxon>
        <taxon>Cyclobacteriaceae</taxon>
        <taxon>Algoriphagus</taxon>
    </lineage>
</organism>
<keyword evidence="1" id="KW-0472">Membrane</keyword>
<dbReference type="AlphaFoldDB" id="A0A1I0YAX4"/>
<sequence length="405" mass="45967">MDKIRIWLISRYQIIVTSIAFIPGLISLGFLILAALIFSFDLTETGQQVKSDIPWLSIKDPSTARSILGAIAGGIISLTVFSFSMVMIVLSQAASQMSNRVLDKLIGNRFQQIVLGIYIGTIIYTFFLFSTIREQEESFQIPSLSIFLLTIITVLDIFIFIYFLHYITQSVKYNVIIDRIKSSTYDGMKDFCMANVEVIEQPDFASKSIIRANRSGVYEGFDFKEMKDFLCENKCSMQSIYPMGTYVLRGQPVMNCSRNLDDSHMEEALLGIIISEQESIERNYEYGYRQLSEIALKALSPGINDPGTAILSLRALIDLFGFRALHFPPSSFSIAGSPFLVHRNELSFDILFEQTIYPIWDYGKEDRMLRQEFSLLLSQLALVANSDSANVLYKQVKKRIGEEKV</sequence>
<feature type="transmembrane region" description="Helical" evidence="1">
    <location>
        <begin position="67"/>
        <end position="91"/>
    </location>
</feature>
<dbReference type="EMBL" id="FOKK01000004">
    <property type="protein sequence ID" value="SFB09333.1"/>
    <property type="molecule type" value="Genomic_DNA"/>
</dbReference>
<feature type="transmembrane region" description="Helical" evidence="1">
    <location>
        <begin position="144"/>
        <end position="164"/>
    </location>
</feature>
<proteinExistence type="predicted"/>
<keyword evidence="3" id="KW-1185">Reference proteome</keyword>
<name>A0A1I0YAX4_9BACT</name>
<evidence type="ECO:0000313" key="2">
    <source>
        <dbReference type="EMBL" id="SFB09333.1"/>
    </source>
</evidence>
<evidence type="ECO:0000313" key="3">
    <source>
        <dbReference type="Proteomes" id="UP000198790"/>
    </source>
</evidence>
<keyword evidence="1" id="KW-1133">Transmembrane helix</keyword>
<feature type="transmembrane region" description="Helical" evidence="1">
    <location>
        <begin position="12"/>
        <end position="38"/>
    </location>
</feature>
<keyword evidence="1" id="KW-0812">Transmembrane</keyword>
<dbReference type="InterPro" id="IPR018723">
    <property type="entry name" value="DUF2254_membrane"/>
</dbReference>
<gene>
    <name evidence="2" type="ORF">SAMN04489723_104157</name>
</gene>
<dbReference type="STRING" id="237018.SAMN04489723_104157"/>
<reference evidence="2 3" key="1">
    <citation type="submission" date="2016-10" db="EMBL/GenBank/DDBJ databases">
        <authorList>
            <person name="de Groot N.N."/>
        </authorList>
    </citation>
    <scope>NUCLEOTIDE SEQUENCE [LARGE SCALE GENOMIC DNA]</scope>
    <source>
        <strain evidence="2 3">DSM 23399</strain>
    </source>
</reference>
<dbReference type="RefSeq" id="WP_092895591.1">
    <property type="nucleotide sequence ID" value="NZ_FOKK01000004.1"/>
</dbReference>